<dbReference type="PANTHER" id="PTHR12967">
    <property type="entry name" value="PROTEIN SHQ1 HOMOLOG"/>
    <property type="match status" value="1"/>
</dbReference>
<reference evidence="6" key="1">
    <citation type="submission" date="2025-08" db="UniProtKB">
        <authorList>
            <consortium name="RefSeq"/>
        </authorList>
    </citation>
    <scope>IDENTIFICATION</scope>
    <source>
        <strain evidence="6">USDA-PBARC FA_bdor</strain>
        <tissue evidence="6">Whole organism</tissue>
    </source>
</reference>
<feature type="region of interest" description="Disordered" evidence="3">
    <location>
        <begin position="113"/>
        <end position="135"/>
    </location>
</feature>
<dbReference type="GO" id="GO:0051082">
    <property type="term" value="F:unfolded protein binding"/>
    <property type="evidence" value="ECO:0007669"/>
    <property type="project" value="TreeGrafter"/>
</dbReference>
<feature type="domain" description="CS" evidence="4">
    <location>
        <begin position="1"/>
        <end position="89"/>
    </location>
</feature>
<evidence type="ECO:0000256" key="3">
    <source>
        <dbReference type="SAM" id="MobiDB-lite"/>
    </source>
</evidence>
<evidence type="ECO:0000256" key="1">
    <source>
        <dbReference type="ARBA" id="ARBA00005607"/>
    </source>
</evidence>
<dbReference type="PANTHER" id="PTHR12967:SF0">
    <property type="entry name" value="PROTEIN SHQ1 HOMOLOG"/>
    <property type="match status" value="1"/>
</dbReference>
<dbReference type="Pfam" id="PF21413">
    <property type="entry name" value="SHQ1-like_CS"/>
    <property type="match status" value="1"/>
</dbReference>
<evidence type="ECO:0000259" key="4">
    <source>
        <dbReference type="PROSITE" id="PS51203"/>
    </source>
</evidence>
<keyword evidence="5" id="KW-1185">Reference proteome</keyword>
<feature type="compositionally biased region" description="Low complexity" evidence="3">
    <location>
        <begin position="476"/>
        <end position="495"/>
    </location>
</feature>
<dbReference type="Proteomes" id="UP000694866">
    <property type="component" value="Unplaced"/>
</dbReference>
<dbReference type="GeneID" id="105263887"/>
<dbReference type="Pfam" id="PF04925">
    <property type="entry name" value="SHQ1"/>
    <property type="match status" value="1"/>
</dbReference>
<sequence>MLTPRFDLKQDDEGITINIYARYANIRETEVYVDGNDFRFYSTPYYLRLKLPGEIVENDDSKGSYDCDSGTFTLKFSKVNKGENFEGLDMITTLLAPPKKKDIVPNIEVIGNPAAPHDDELDPLVNDPEQENDNDGDDWFVPQVPVAPGVSHILSGAPKYGFANKISGALTSFEAGWLRDVIDLPLPDSTPSDQRKSLRESSEQDHFSEDHYMADLVQAEETVNPSILFSPFWYSTDPILLTDQEKDILKECPNKEYLLDNEEKQTVLYSLVDILFASCYSHRVSLGETSSESSWDINKISGTLSWLQTYSTLEDVLRTSIRRSLTYPLYRHWELSMKVLEDVKQILKIGKKMILKRLCEIHDLFNHSFEPRYLHNQLYIRDYLVWIQQVPDSLLLSLFNALDGLIPRKEDMGFDLVELEAAAWAVLQEENQGELQGNSEEENLIIGNSIHDVVNQLDKMGMGGSDDSEDSDDDSSSSSSFSSSSCSCSSDSSSESSDESSGRTKGPLILEIGETLHSDDSRDGDH</sequence>
<organism evidence="5 6">
    <name type="scientific">Fopius arisanus</name>
    <dbReference type="NCBI Taxonomy" id="64838"/>
    <lineage>
        <taxon>Eukaryota</taxon>
        <taxon>Metazoa</taxon>
        <taxon>Ecdysozoa</taxon>
        <taxon>Arthropoda</taxon>
        <taxon>Hexapoda</taxon>
        <taxon>Insecta</taxon>
        <taxon>Pterygota</taxon>
        <taxon>Neoptera</taxon>
        <taxon>Endopterygota</taxon>
        <taxon>Hymenoptera</taxon>
        <taxon>Apocrita</taxon>
        <taxon>Ichneumonoidea</taxon>
        <taxon>Braconidae</taxon>
        <taxon>Opiinae</taxon>
        <taxon>Fopius</taxon>
    </lineage>
</organism>
<dbReference type="InterPro" id="IPR048696">
    <property type="entry name" value="SHQ1-like_CS"/>
</dbReference>
<feature type="compositionally biased region" description="Basic and acidic residues" evidence="3">
    <location>
        <begin position="514"/>
        <end position="526"/>
    </location>
</feature>
<proteinExistence type="inferred from homology"/>
<gene>
    <name evidence="6" type="primary">LOC105263887</name>
</gene>
<dbReference type="GO" id="GO:0000493">
    <property type="term" value="P:box H/ACA snoRNP assembly"/>
    <property type="evidence" value="ECO:0007669"/>
    <property type="project" value="InterPro"/>
</dbReference>
<evidence type="ECO:0000313" key="6">
    <source>
        <dbReference type="RefSeq" id="XP_011298682.1"/>
    </source>
</evidence>
<dbReference type="PROSITE" id="PS51203">
    <property type="entry name" value="CS"/>
    <property type="match status" value="1"/>
</dbReference>
<dbReference type="KEGG" id="fas:105263887"/>
<name>A0A9R1SWZ7_9HYME</name>
<evidence type="ECO:0000256" key="2">
    <source>
        <dbReference type="ARBA" id="ARBA00013750"/>
    </source>
</evidence>
<comment type="similarity">
    <text evidence="1">Belongs to the SHQ1 family.</text>
</comment>
<dbReference type="SUPFAM" id="SSF49764">
    <property type="entry name" value="HSP20-like chaperones"/>
    <property type="match status" value="1"/>
</dbReference>
<dbReference type="InterPro" id="IPR007009">
    <property type="entry name" value="Shq1_C"/>
</dbReference>
<dbReference type="OrthoDB" id="73639at2759"/>
<dbReference type="InterPro" id="IPR008978">
    <property type="entry name" value="HSP20-like_chaperone"/>
</dbReference>
<dbReference type="GO" id="GO:0005654">
    <property type="term" value="C:nucleoplasm"/>
    <property type="evidence" value="ECO:0007669"/>
    <property type="project" value="TreeGrafter"/>
</dbReference>
<dbReference type="GO" id="GO:0005737">
    <property type="term" value="C:cytoplasm"/>
    <property type="evidence" value="ECO:0007669"/>
    <property type="project" value="TreeGrafter"/>
</dbReference>
<dbReference type="RefSeq" id="XP_011298682.1">
    <property type="nucleotide sequence ID" value="XM_011300380.1"/>
</dbReference>
<protein>
    <recommendedName>
        <fullName evidence="2">Protein SHQ1 homolog</fullName>
    </recommendedName>
</protein>
<accession>A0A9R1SWZ7</accession>
<evidence type="ECO:0000313" key="5">
    <source>
        <dbReference type="Proteomes" id="UP000694866"/>
    </source>
</evidence>
<dbReference type="AlphaFoldDB" id="A0A9R1SWZ7"/>
<feature type="compositionally biased region" description="Acidic residues" evidence="3">
    <location>
        <begin position="466"/>
        <end position="475"/>
    </location>
</feature>
<dbReference type="InterPro" id="IPR007052">
    <property type="entry name" value="CS_dom"/>
</dbReference>
<feature type="region of interest" description="Disordered" evidence="3">
    <location>
        <begin position="458"/>
        <end position="526"/>
    </location>
</feature>
<dbReference type="InterPro" id="IPR039742">
    <property type="entry name" value="Shq1"/>
</dbReference>
<dbReference type="Gene3D" id="2.60.40.790">
    <property type="match status" value="1"/>
</dbReference>